<protein>
    <recommendedName>
        <fullName evidence="1">Mycothiol-dependent maleylpyruvate isomerase metal-binding domain-containing protein</fullName>
    </recommendedName>
</protein>
<evidence type="ECO:0000313" key="2">
    <source>
        <dbReference type="EMBL" id="ANH40239.1"/>
    </source>
</evidence>
<dbReference type="GO" id="GO:0046872">
    <property type="term" value="F:metal ion binding"/>
    <property type="evidence" value="ECO:0007669"/>
    <property type="project" value="InterPro"/>
</dbReference>
<accession>A0A1A9GPL7</accession>
<dbReference type="EMBL" id="CP015079">
    <property type="protein sequence ID" value="ANH40239.1"/>
    <property type="molecule type" value="Genomic_DNA"/>
</dbReference>
<feature type="domain" description="Mycothiol-dependent maleylpyruvate isomerase metal-binding" evidence="1">
    <location>
        <begin position="11"/>
        <end position="156"/>
    </location>
</feature>
<reference evidence="2 3" key="1">
    <citation type="submission" date="2016-03" db="EMBL/GenBank/DDBJ databases">
        <title>Complete genome sequence of a soil Actinobacterium, Nocardioides dokdonensis FR1436.</title>
        <authorList>
            <person name="Kwon S.-K."/>
            <person name="Kim K."/>
            <person name="Kim J.F."/>
        </authorList>
    </citation>
    <scope>NUCLEOTIDE SEQUENCE [LARGE SCALE GENOMIC DNA]</scope>
    <source>
        <strain evidence="2 3">FR1436</strain>
    </source>
</reference>
<dbReference type="InterPro" id="IPR024344">
    <property type="entry name" value="MDMPI_metal-binding"/>
</dbReference>
<proteinExistence type="predicted"/>
<dbReference type="STRING" id="1300347.I601_3840"/>
<dbReference type="SUPFAM" id="SSF109854">
    <property type="entry name" value="DinB/YfiT-like putative metalloenzymes"/>
    <property type="match status" value="1"/>
</dbReference>
<sequence>MTAMSGLSVLDASYEALLGVVATLNDDLGWQSTRCAGWTVRDLVHHLLSDAQRAVVALHTPASGPVDVDAVSYWKAWQPGTSDAEAGLRGTRIMASAWTSVAPIATAYLETAGAVLAAAREKDADALVITQGHVITVDGLCRTLAVEATVHQLDLRLGEPSEPGLEETRRVLDGLLGQVAPMADSTRYALVGTGREQLTDAEAHAFGPAAERLPLFG</sequence>
<dbReference type="Pfam" id="PF11716">
    <property type="entry name" value="MDMPI_N"/>
    <property type="match status" value="1"/>
</dbReference>
<dbReference type="PATRIC" id="fig|1300347.3.peg.3847"/>
<dbReference type="KEGG" id="ndk:I601_3840"/>
<evidence type="ECO:0000259" key="1">
    <source>
        <dbReference type="Pfam" id="PF11716"/>
    </source>
</evidence>
<dbReference type="Gene3D" id="1.20.120.450">
    <property type="entry name" value="dinb family like domain"/>
    <property type="match status" value="1"/>
</dbReference>
<gene>
    <name evidence="2" type="ORF">I601_3840</name>
</gene>
<dbReference type="InterPro" id="IPR034660">
    <property type="entry name" value="DinB/YfiT-like"/>
</dbReference>
<evidence type="ECO:0000313" key="3">
    <source>
        <dbReference type="Proteomes" id="UP000077868"/>
    </source>
</evidence>
<dbReference type="AlphaFoldDB" id="A0A1A9GPL7"/>
<dbReference type="Proteomes" id="UP000077868">
    <property type="component" value="Chromosome"/>
</dbReference>
<keyword evidence="3" id="KW-1185">Reference proteome</keyword>
<name>A0A1A9GPL7_9ACTN</name>
<organism evidence="2 3">
    <name type="scientific">Nocardioides dokdonensis FR1436</name>
    <dbReference type="NCBI Taxonomy" id="1300347"/>
    <lineage>
        <taxon>Bacteria</taxon>
        <taxon>Bacillati</taxon>
        <taxon>Actinomycetota</taxon>
        <taxon>Actinomycetes</taxon>
        <taxon>Propionibacteriales</taxon>
        <taxon>Nocardioidaceae</taxon>
        <taxon>Nocardioides</taxon>
    </lineage>
</organism>